<evidence type="ECO:0000313" key="4">
    <source>
        <dbReference type="Proteomes" id="UP000003566"/>
    </source>
</evidence>
<dbReference type="EMBL" id="AGXE01000024">
    <property type="protein sequence ID" value="EIY84601.1"/>
    <property type="molecule type" value="Genomic_DNA"/>
</dbReference>
<dbReference type="AlphaFoldDB" id="I9UPG0"/>
<dbReference type="PANTHER" id="PTHR30634:SF13">
    <property type="entry name" value="PROTEIN YEHF"/>
    <property type="match status" value="1"/>
</dbReference>
<feature type="domain" description="WGR" evidence="2">
    <location>
        <begin position="66"/>
        <end position="146"/>
    </location>
</feature>
<dbReference type="HOGENOM" id="CLU_049015_0_0_10"/>
<keyword evidence="1" id="KW-0175">Coiled coil</keyword>
<dbReference type="Pfam" id="PF05406">
    <property type="entry name" value="WGR"/>
    <property type="match status" value="1"/>
</dbReference>
<evidence type="ECO:0000256" key="1">
    <source>
        <dbReference type="SAM" id="Coils"/>
    </source>
</evidence>
<name>I9UPG0_9BACE</name>
<gene>
    <name evidence="3" type="ORF">HMPREF1074_03933</name>
</gene>
<dbReference type="PANTHER" id="PTHR30634">
    <property type="entry name" value="OUTER MEMBRANE LOLAB LIPOPROTEIN INSERTION APPARATUS"/>
    <property type="match status" value="1"/>
</dbReference>
<dbReference type="InterPro" id="IPR032675">
    <property type="entry name" value="LRR_dom_sf"/>
</dbReference>
<dbReference type="NCBIfam" id="NF038076">
    <property type="entry name" value="fam_STM4015"/>
    <property type="match status" value="1"/>
</dbReference>
<dbReference type="Gene3D" id="3.80.10.10">
    <property type="entry name" value="Ribonuclease Inhibitor"/>
    <property type="match status" value="1"/>
</dbReference>
<evidence type="ECO:0000313" key="3">
    <source>
        <dbReference type="EMBL" id="EIY84601.1"/>
    </source>
</evidence>
<dbReference type="InterPro" id="IPR050458">
    <property type="entry name" value="LolB"/>
</dbReference>
<dbReference type="InterPro" id="IPR036930">
    <property type="entry name" value="WGR_dom_sf"/>
</dbReference>
<feature type="coiled-coil region" evidence="1">
    <location>
        <begin position="129"/>
        <end position="156"/>
    </location>
</feature>
<dbReference type="SMART" id="SM00773">
    <property type="entry name" value="WGR"/>
    <property type="match status" value="1"/>
</dbReference>
<dbReference type="InterPro" id="IPR008893">
    <property type="entry name" value="WGR_domain"/>
</dbReference>
<organism evidence="3 4">
    <name type="scientific">Bacteroides xylanisolvens CL03T12C04</name>
    <dbReference type="NCBI Taxonomy" id="997892"/>
    <lineage>
        <taxon>Bacteria</taxon>
        <taxon>Pseudomonadati</taxon>
        <taxon>Bacteroidota</taxon>
        <taxon>Bacteroidia</taxon>
        <taxon>Bacteroidales</taxon>
        <taxon>Bacteroidaceae</taxon>
        <taxon>Bacteroides</taxon>
    </lineage>
</organism>
<protein>
    <recommendedName>
        <fullName evidence="2">WGR domain-containing protein</fullName>
    </recommendedName>
</protein>
<proteinExistence type="predicted"/>
<dbReference type="Proteomes" id="UP000003566">
    <property type="component" value="Unassembled WGS sequence"/>
</dbReference>
<dbReference type="InterPro" id="IPR047722">
    <property type="entry name" value="STM4015-like"/>
</dbReference>
<dbReference type="PROSITE" id="PS51977">
    <property type="entry name" value="WGR"/>
    <property type="match status" value="1"/>
</dbReference>
<dbReference type="PATRIC" id="fig|997892.3.peg.4029"/>
<evidence type="ECO:0000259" key="2">
    <source>
        <dbReference type="PROSITE" id="PS51977"/>
    </source>
</evidence>
<accession>I9UPG0</accession>
<dbReference type="SUPFAM" id="SSF52047">
    <property type="entry name" value="RNI-like"/>
    <property type="match status" value="1"/>
</dbReference>
<sequence>MKAAQKAAFVVCTGFIDKRLIFEYPERLVNRFLCTLHKIAIFASIVHARSVLSVQISTIKNCIMKRVFVFQDFKSQKFWSIEVVGTDVTVNYGKLGTAGQTQVKNYATTEEAEKAADKLIAEKTKKGYVETAEETAREMKVEAKKYTLSYDEYENDVKLLDKILKDKHLSEYKQITIGCWDYEGDDCSALLQGLIENKDKFAQIEGLFWGDIEQEEQEISWIEQADLSPLLDSMPKLKDLKIKGTNNLRLGKTSRPELRSLEIISGGMPTEVVEDILASDFPNLEKLILYVGVEDYGFEGDIEIFRPLFSKERFPKLTYLGLVNSEEQDSIVEMFLESDILPQLETMDISAGTLKDEGAQLLLDNMDKIVHLKFINMRYNYLSKDMKKQLQNLPMKIDIAETEEADEYDGELWYYPMITE</sequence>
<dbReference type="SUPFAM" id="SSF142921">
    <property type="entry name" value="WGR domain-like"/>
    <property type="match status" value="1"/>
</dbReference>
<reference evidence="3 4" key="1">
    <citation type="submission" date="2012-02" db="EMBL/GenBank/DDBJ databases">
        <title>The Genome Sequence of Bacteroides xylanisolvens CL03T12C04.</title>
        <authorList>
            <consortium name="The Broad Institute Genome Sequencing Platform"/>
            <person name="Earl A."/>
            <person name="Ward D."/>
            <person name="Feldgarden M."/>
            <person name="Gevers D."/>
            <person name="Zitomersky N.L."/>
            <person name="Coyne M.J."/>
            <person name="Comstock L.E."/>
            <person name="Young S.K."/>
            <person name="Zeng Q."/>
            <person name="Gargeya S."/>
            <person name="Fitzgerald M."/>
            <person name="Haas B."/>
            <person name="Abouelleil A."/>
            <person name="Alvarado L."/>
            <person name="Arachchi H.M."/>
            <person name="Berlin A."/>
            <person name="Chapman S.B."/>
            <person name="Gearin G."/>
            <person name="Goldberg J."/>
            <person name="Griggs A."/>
            <person name="Gujja S."/>
            <person name="Hansen M."/>
            <person name="Heiman D."/>
            <person name="Howarth C."/>
            <person name="Larimer J."/>
            <person name="Lui A."/>
            <person name="MacDonald P.J.P."/>
            <person name="McCowen C."/>
            <person name="Montmayeur A."/>
            <person name="Murphy C."/>
            <person name="Neiman D."/>
            <person name="Pearson M."/>
            <person name="Priest M."/>
            <person name="Roberts A."/>
            <person name="Saif S."/>
            <person name="Shea T."/>
            <person name="Sisk P."/>
            <person name="Stolte C."/>
            <person name="Sykes S."/>
            <person name="Wortman J."/>
            <person name="Nusbaum C."/>
            <person name="Birren B."/>
        </authorList>
    </citation>
    <scope>NUCLEOTIDE SEQUENCE [LARGE SCALE GENOMIC DNA]</scope>
    <source>
        <strain evidence="3 4">CL03T12C04</strain>
    </source>
</reference>
<comment type="caution">
    <text evidence="3">The sequence shown here is derived from an EMBL/GenBank/DDBJ whole genome shotgun (WGS) entry which is preliminary data.</text>
</comment>
<dbReference type="Gene3D" id="2.20.140.10">
    <property type="entry name" value="WGR domain"/>
    <property type="match status" value="1"/>
</dbReference>